<organism evidence="1">
    <name type="scientific">bioreactor metagenome</name>
    <dbReference type="NCBI Taxonomy" id="1076179"/>
    <lineage>
        <taxon>unclassified sequences</taxon>
        <taxon>metagenomes</taxon>
        <taxon>ecological metagenomes</taxon>
    </lineage>
</organism>
<evidence type="ECO:0000313" key="1">
    <source>
        <dbReference type="EMBL" id="MPM82818.1"/>
    </source>
</evidence>
<reference evidence="1" key="1">
    <citation type="submission" date="2019-08" db="EMBL/GenBank/DDBJ databases">
        <authorList>
            <person name="Kucharzyk K."/>
            <person name="Murdoch R.W."/>
            <person name="Higgins S."/>
            <person name="Loffler F."/>
        </authorList>
    </citation>
    <scope>NUCLEOTIDE SEQUENCE</scope>
</reference>
<accession>A0A645D124</accession>
<name>A0A645D124_9ZZZZ</name>
<gene>
    <name evidence="1" type="ORF">SDC9_129880</name>
</gene>
<dbReference type="EMBL" id="VSSQ01031784">
    <property type="protein sequence ID" value="MPM82818.1"/>
    <property type="molecule type" value="Genomic_DNA"/>
</dbReference>
<sequence length="172" mass="19451">MALSPRMVAAMMQPETEDTDIALITITHPSWSEPLRFSTHQTTWLYNDETSGEPQYGTVSRGETYRYIPLQSTLPNSSDEEAPTGKIILCNVQRLVTPYLKMTSGTYPRLTLEIVNSATPDTVEKSYPELDLGDTGWNEVTVEMQLKNNIASQEPCPWLRFSPAYFQNLNAR</sequence>
<comment type="caution">
    <text evidence="1">The sequence shown here is derived from an EMBL/GenBank/DDBJ whole genome shotgun (WGS) entry which is preliminary data.</text>
</comment>
<proteinExistence type="predicted"/>
<dbReference type="AlphaFoldDB" id="A0A645D124"/>
<protein>
    <submittedName>
        <fullName evidence="1">Uncharacterized protein</fullName>
    </submittedName>
</protein>